<keyword evidence="3" id="KW-1185">Reference proteome</keyword>
<sequence>MDEHDERRQAADALAMIDAHQERTRRAARLPWWVYAAMFVLTVGFTAANDFVGLSGAKLIATLVLVALVVVLITTFTSRSAPLSRLRGVQRQQSFVPSVFFVVAIVAGLGAWLLPRYGTGFADDVADAVGLRDYPNTVTGVLLGGAVTALFALTQLLLGVSQRRTNQ</sequence>
<protein>
    <submittedName>
        <fullName evidence="2">Uncharacterized protein</fullName>
    </submittedName>
</protein>
<dbReference type="RefSeq" id="WP_141955372.1">
    <property type="nucleotide sequence ID" value="NZ_VFOZ01000001.1"/>
</dbReference>
<keyword evidence="1" id="KW-0812">Transmembrane</keyword>
<feature type="transmembrane region" description="Helical" evidence="1">
    <location>
        <begin position="134"/>
        <end position="158"/>
    </location>
</feature>
<keyword evidence="1" id="KW-1133">Transmembrane helix</keyword>
<dbReference type="EMBL" id="VFOZ01000001">
    <property type="protein sequence ID" value="TQL96523.1"/>
    <property type="molecule type" value="Genomic_DNA"/>
</dbReference>
<reference evidence="2 3" key="1">
    <citation type="submission" date="2019-06" db="EMBL/GenBank/DDBJ databases">
        <title>Sequencing the genomes of 1000 actinobacteria strains.</title>
        <authorList>
            <person name="Klenk H.-P."/>
        </authorList>
    </citation>
    <scope>NUCLEOTIDE SEQUENCE [LARGE SCALE GENOMIC DNA]</scope>
    <source>
        <strain evidence="2 3">DSM 102200</strain>
    </source>
</reference>
<name>A0A543CHE2_9ACTN</name>
<proteinExistence type="predicted"/>
<dbReference type="Proteomes" id="UP000316096">
    <property type="component" value="Unassembled WGS sequence"/>
</dbReference>
<accession>A0A543CHE2</accession>
<evidence type="ECO:0000256" key="1">
    <source>
        <dbReference type="SAM" id="Phobius"/>
    </source>
</evidence>
<organism evidence="2 3">
    <name type="scientific">Actinoallomurus bryophytorum</name>
    <dbReference type="NCBI Taxonomy" id="1490222"/>
    <lineage>
        <taxon>Bacteria</taxon>
        <taxon>Bacillati</taxon>
        <taxon>Actinomycetota</taxon>
        <taxon>Actinomycetes</taxon>
        <taxon>Streptosporangiales</taxon>
        <taxon>Thermomonosporaceae</taxon>
        <taxon>Actinoallomurus</taxon>
    </lineage>
</organism>
<comment type="caution">
    <text evidence="2">The sequence shown here is derived from an EMBL/GenBank/DDBJ whole genome shotgun (WGS) entry which is preliminary data.</text>
</comment>
<dbReference type="AlphaFoldDB" id="A0A543CHE2"/>
<evidence type="ECO:0000313" key="3">
    <source>
        <dbReference type="Proteomes" id="UP000316096"/>
    </source>
</evidence>
<feature type="transmembrane region" description="Helical" evidence="1">
    <location>
        <begin position="30"/>
        <end position="48"/>
    </location>
</feature>
<keyword evidence="1" id="KW-0472">Membrane</keyword>
<feature type="transmembrane region" description="Helical" evidence="1">
    <location>
        <begin position="95"/>
        <end position="114"/>
    </location>
</feature>
<evidence type="ECO:0000313" key="2">
    <source>
        <dbReference type="EMBL" id="TQL96523.1"/>
    </source>
</evidence>
<gene>
    <name evidence="2" type="ORF">FB559_2055</name>
</gene>
<feature type="transmembrane region" description="Helical" evidence="1">
    <location>
        <begin position="54"/>
        <end position="74"/>
    </location>
</feature>
<dbReference type="OrthoDB" id="3629853at2"/>